<dbReference type="Pfam" id="PF20806">
    <property type="entry name" value="Integrin_A_Ig_3"/>
    <property type="match status" value="1"/>
</dbReference>
<dbReference type="Gene3D" id="1.20.5.930">
    <property type="entry name" value="Bicelle-embedded integrin alpha(iib) transmembrane segment"/>
    <property type="match status" value="1"/>
</dbReference>
<evidence type="ECO:0000256" key="11">
    <source>
        <dbReference type="ARBA" id="ARBA00023180"/>
    </source>
</evidence>
<dbReference type="GO" id="GO:0007229">
    <property type="term" value="P:integrin-mediated signaling pathway"/>
    <property type="evidence" value="ECO:0007669"/>
    <property type="project" value="UniProtKB-KW"/>
</dbReference>
<evidence type="ECO:0000313" key="19">
    <source>
        <dbReference type="Proteomes" id="UP001497382"/>
    </source>
</evidence>
<dbReference type="SMART" id="SM00191">
    <property type="entry name" value="Int_alpha"/>
    <property type="match status" value="5"/>
</dbReference>
<evidence type="ECO:0000256" key="1">
    <source>
        <dbReference type="ARBA" id="ARBA00004479"/>
    </source>
</evidence>
<evidence type="ECO:0000256" key="14">
    <source>
        <dbReference type="SAM" id="MobiDB-lite"/>
    </source>
</evidence>
<feature type="repeat" description="FG-GAP" evidence="12">
    <location>
        <begin position="300"/>
        <end position="364"/>
    </location>
</feature>
<keyword evidence="3 13" id="KW-0812">Transmembrane</keyword>
<dbReference type="Pfam" id="PF08441">
    <property type="entry name" value="Integrin_A_Ig_1"/>
    <property type="match status" value="1"/>
</dbReference>
<dbReference type="EMBL" id="CAXIEN010000277">
    <property type="protein sequence ID" value="CAL1291194.1"/>
    <property type="molecule type" value="Genomic_DNA"/>
</dbReference>
<feature type="domain" description="Integrin alpha first immunoglubulin-like" evidence="15">
    <location>
        <begin position="476"/>
        <end position="629"/>
    </location>
</feature>
<dbReference type="InterPro" id="IPR048286">
    <property type="entry name" value="Integrin_alpha_Ig-like_3"/>
</dbReference>
<sequence>MEQTLCSYVLTIDSLLSTYTKCKLNLRTLWLIIFILICIPLKALCFNVDTRTAVVHQGPNGSMFGFSTAMHRDRDFSWLLVGAPRAQTEQPNVVEGGAVFRCSIDSPNMCQMIPFDTSGSGQINLRGKKENMDDKSYQWFGATVHSSGENGAIVACAPRYVSFSSNLKRRDPVGTCWVVRGNFQNFQEYAPCRTVAWGYHRQGYCQAGFSAAVTKDGRQLFIGAVGSWYWQGQLYSQDLLSKETLYNTPEGPAEDDDSYLGYSIAIGEFTGDKNPDVVVGVPRGHRLSGKIAIFNTTLYSLHNISGEQLGSYFGYSVCVTDINGDRLDDIIIGAPLYTDLSAKDKSYEKGRIYVAYQTRKHNFRTRSHIDGTYSKGRFGLSLASLSDINKDGYGDIAVGCPYGGEDGRGVVYVFYGGSTGIVSKPAQVIFSADIHHSVPVTTFGFSVAGGMDLDNNQYTDLLIGAYNSDRVTFLRSRPIVQTTASLKINPEKINLDEKSTTSCKLHDGTIVSCVVVSFCLEFTGVAIPPTIDFMYRMRLDIENKASRVFFLTDENQNEQNVSVSLRKDSKYCKSIYVYLQNNVRDKLTPITVEVTYNIYDPYPDLLELKPILNQNQPNNLTKQVNIQKNCGKDNICIPDIKIQVFPNMKEFLIGSQKRLELNVFLINAGEDAFESMLYANIPVDVDYVNIGKVRPMDIPVSCTNNKDDADNGDRRLECDVGNPLPANTTLSFKILLAPSKYLSASHDLEFQFEANSTNAERNSTLGDNKAKIQLPVRVEVNITIHGISEPQIIAYNKSDILPVDKSTESEAGPEVIHVYAVGNRGPSMVREAEVDILWPTYTLQERPLLYLMDQPEVQGKGKCEEVSGVNPKNLKKEQKRPRSSSYSISIADLQEKLQLQEEEDILEEELTYLRKRRSMPLNLTDKNTGFQDEMSCGATLCTKIRCSVFNLTKDEQVIFTVRSRLWKNTLDELGLDDVQISSKLVSRVTALPHDVDPSYLGYKALFVTTKVNPESVAPQLHMVPWWILILSVSVGLLILGLLALVLWQLGFFRRRRVEDQMQEPLHHPYRNGYLLGRGDEYL</sequence>
<dbReference type="GO" id="GO:0005178">
    <property type="term" value="F:integrin binding"/>
    <property type="evidence" value="ECO:0007669"/>
    <property type="project" value="TreeGrafter"/>
</dbReference>
<comment type="caution">
    <text evidence="13">Lacks conserved residue(s) required for the propagation of feature annotation.</text>
</comment>
<keyword evidence="5" id="KW-0677">Repeat</keyword>
<dbReference type="AlphaFoldDB" id="A0AAV2B6F9"/>
<proteinExistence type="inferred from homology"/>
<evidence type="ECO:0000259" key="16">
    <source>
        <dbReference type="Pfam" id="PF20805"/>
    </source>
</evidence>
<evidence type="ECO:0000256" key="13">
    <source>
        <dbReference type="RuleBase" id="RU003762"/>
    </source>
</evidence>
<dbReference type="PROSITE" id="PS51470">
    <property type="entry name" value="FG_GAP"/>
    <property type="match status" value="7"/>
</dbReference>
<dbReference type="InterPro" id="IPR000413">
    <property type="entry name" value="Integrin_alpha"/>
</dbReference>
<dbReference type="Gene3D" id="2.60.40.1510">
    <property type="entry name" value="ntegrin, alpha v. Chain A, domain 3"/>
    <property type="match status" value="1"/>
</dbReference>
<dbReference type="Pfam" id="PF01839">
    <property type="entry name" value="FG-GAP"/>
    <property type="match status" value="2"/>
</dbReference>
<evidence type="ECO:0000256" key="10">
    <source>
        <dbReference type="ARBA" id="ARBA00023170"/>
    </source>
</evidence>
<evidence type="ECO:0000256" key="7">
    <source>
        <dbReference type="ARBA" id="ARBA00022989"/>
    </source>
</evidence>
<feature type="repeat" description="FG-GAP" evidence="12">
    <location>
        <begin position="429"/>
        <end position="491"/>
    </location>
</feature>
<dbReference type="SUPFAM" id="SSF69179">
    <property type="entry name" value="Integrin domains"/>
    <property type="match status" value="3"/>
</dbReference>
<feature type="repeat" description="FG-GAP" evidence="12">
    <location>
        <begin position="193"/>
        <end position="246"/>
    </location>
</feature>
<feature type="repeat" description="FG-GAP" evidence="12">
    <location>
        <begin position="247"/>
        <end position="299"/>
    </location>
</feature>
<dbReference type="InterPro" id="IPR013649">
    <property type="entry name" value="Integrin_alpha_Ig-like_1"/>
</dbReference>
<evidence type="ECO:0000256" key="12">
    <source>
        <dbReference type="PROSITE-ProRule" id="PRU00803"/>
    </source>
</evidence>
<dbReference type="InterPro" id="IPR048285">
    <property type="entry name" value="Integrin_alpha_Ig-like_2"/>
</dbReference>
<dbReference type="GO" id="GO:0007160">
    <property type="term" value="P:cell-matrix adhesion"/>
    <property type="evidence" value="ECO:0007669"/>
    <property type="project" value="TreeGrafter"/>
</dbReference>
<evidence type="ECO:0000256" key="9">
    <source>
        <dbReference type="ARBA" id="ARBA00023136"/>
    </source>
</evidence>
<dbReference type="GO" id="GO:0007157">
    <property type="term" value="P:heterophilic cell-cell adhesion via plasma membrane cell adhesion molecules"/>
    <property type="evidence" value="ECO:0007669"/>
    <property type="project" value="UniProtKB-ARBA"/>
</dbReference>
<accession>A0AAV2B6F9</accession>
<dbReference type="InterPro" id="IPR013519">
    <property type="entry name" value="Int_alpha_beta-p"/>
</dbReference>
<dbReference type="SUPFAM" id="SSF69318">
    <property type="entry name" value="Integrin alpha N-terminal domain"/>
    <property type="match status" value="1"/>
</dbReference>
<evidence type="ECO:0000256" key="8">
    <source>
        <dbReference type="ARBA" id="ARBA00023037"/>
    </source>
</evidence>
<evidence type="ECO:0000259" key="17">
    <source>
        <dbReference type="Pfam" id="PF20806"/>
    </source>
</evidence>
<dbReference type="Gene3D" id="2.130.10.130">
    <property type="entry name" value="Integrin alpha, N-terminal"/>
    <property type="match status" value="1"/>
</dbReference>
<feature type="repeat" description="FG-GAP" evidence="12">
    <location>
        <begin position="126"/>
        <end position="188"/>
    </location>
</feature>
<evidence type="ECO:0000256" key="2">
    <source>
        <dbReference type="ARBA" id="ARBA00008054"/>
    </source>
</evidence>
<name>A0AAV2B6F9_9ARAC</name>
<feature type="region of interest" description="Disordered" evidence="14">
    <location>
        <begin position="862"/>
        <end position="883"/>
    </location>
</feature>
<feature type="domain" description="Integrin alpha second immunoglobulin-like" evidence="16">
    <location>
        <begin position="630"/>
        <end position="775"/>
    </location>
</feature>
<feature type="domain" description="Integrin alpha third immunoglobulin-like" evidence="17">
    <location>
        <begin position="783"/>
        <end position="1014"/>
    </location>
</feature>
<keyword evidence="4" id="KW-0732">Signal</keyword>
<dbReference type="Gene3D" id="2.60.40.1530">
    <property type="entry name" value="ntegrin, alpha v. Chain A, domain 4"/>
    <property type="match status" value="1"/>
</dbReference>
<evidence type="ECO:0000313" key="18">
    <source>
        <dbReference type="EMBL" id="CAL1291194.1"/>
    </source>
</evidence>
<keyword evidence="7 13" id="KW-1133">Transmembrane helix</keyword>
<dbReference type="PANTHER" id="PTHR23220">
    <property type="entry name" value="INTEGRIN ALPHA"/>
    <property type="match status" value="1"/>
</dbReference>
<protein>
    <submittedName>
        <fullName evidence="18">Uncharacterized protein</fullName>
    </submittedName>
</protein>
<dbReference type="InterPro" id="IPR032695">
    <property type="entry name" value="Integrin_dom_sf"/>
</dbReference>
<dbReference type="GO" id="GO:0033627">
    <property type="term" value="P:cell adhesion mediated by integrin"/>
    <property type="evidence" value="ECO:0007669"/>
    <property type="project" value="TreeGrafter"/>
</dbReference>
<feature type="transmembrane region" description="Helical" evidence="13">
    <location>
        <begin position="24"/>
        <end position="44"/>
    </location>
</feature>
<keyword evidence="10 13" id="KW-0675">Receptor</keyword>
<evidence type="ECO:0000256" key="5">
    <source>
        <dbReference type="ARBA" id="ARBA00022737"/>
    </source>
</evidence>
<feature type="transmembrane region" description="Helical" evidence="13">
    <location>
        <begin position="1025"/>
        <end position="1047"/>
    </location>
</feature>
<dbReference type="PRINTS" id="PR01185">
    <property type="entry name" value="INTEGRINA"/>
</dbReference>
<evidence type="ECO:0000259" key="15">
    <source>
        <dbReference type="Pfam" id="PF08441"/>
    </source>
</evidence>
<dbReference type="Proteomes" id="UP001497382">
    <property type="component" value="Unassembled WGS sequence"/>
</dbReference>
<comment type="caution">
    <text evidence="18">The sequence shown here is derived from an EMBL/GenBank/DDBJ whole genome shotgun (WGS) entry which is preliminary data.</text>
</comment>
<dbReference type="InterPro" id="IPR013517">
    <property type="entry name" value="FG-GAP"/>
</dbReference>
<organism evidence="18 19">
    <name type="scientific">Larinioides sclopetarius</name>
    <dbReference type="NCBI Taxonomy" id="280406"/>
    <lineage>
        <taxon>Eukaryota</taxon>
        <taxon>Metazoa</taxon>
        <taxon>Ecdysozoa</taxon>
        <taxon>Arthropoda</taxon>
        <taxon>Chelicerata</taxon>
        <taxon>Arachnida</taxon>
        <taxon>Araneae</taxon>
        <taxon>Araneomorphae</taxon>
        <taxon>Entelegynae</taxon>
        <taxon>Araneoidea</taxon>
        <taxon>Araneidae</taxon>
        <taxon>Larinioides</taxon>
    </lineage>
</organism>
<keyword evidence="19" id="KW-1185">Reference proteome</keyword>
<comment type="similarity">
    <text evidence="2 13">Belongs to the integrin alpha chain family.</text>
</comment>
<dbReference type="InterPro" id="IPR028994">
    <property type="entry name" value="Integrin_alpha_N"/>
</dbReference>
<dbReference type="Pfam" id="PF20805">
    <property type="entry name" value="Integrin_A_Ig_2"/>
    <property type="match status" value="1"/>
</dbReference>
<evidence type="ECO:0000256" key="4">
    <source>
        <dbReference type="ARBA" id="ARBA00022729"/>
    </source>
</evidence>
<feature type="repeat" description="FG-GAP" evidence="12">
    <location>
        <begin position="365"/>
        <end position="423"/>
    </location>
</feature>
<keyword evidence="11" id="KW-0325">Glycoprotein</keyword>
<keyword evidence="9 13" id="KW-0472">Membrane</keyword>
<feature type="repeat" description="FG-GAP" evidence="12">
    <location>
        <begin position="50"/>
        <end position="111"/>
    </location>
</feature>
<dbReference type="PANTHER" id="PTHR23220:SF133">
    <property type="entry name" value="INTEGRIN ALPHA-PS2"/>
    <property type="match status" value="1"/>
</dbReference>
<dbReference type="GO" id="GO:0008305">
    <property type="term" value="C:integrin complex"/>
    <property type="evidence" value="ECO:0007669"/>
    <property type="project" value="InterPro"/>
</dbReference>
<evidence type="ECO:0000256" key="6">
    <source>
        <dbReference type="ARBA" id="ARBA00022889"/>
    </source>
</evidence>
<gene>
    <name evidence="18" type="ORF">LARSCL_LOCUS16945</name>
</gene>
<keyword evidence="8 13" id="KW-0401">Integrin</keyword>
<comment type="subcellular location">
    <subcellularLocation>
        <location evidence="1 13">Membrane</location>
        <topology evidence="1 13">Single-pass type I membrane protein</topology>
    </subcellularLocation>
</comment>
<dbReference type="GO" id="GO:0048513">
    <property type="term" value="P:animal organ development"/>
    <property type="evidence" value="ECO:0007669"/>
    <property type="project" value="UniProtKB-ARBA"/>
</dbReference>
<keyword evidence="6 13" id="KW-0130">Cell adhesion</keyword>
<dbReference type="Gene3D" id="2.60.40.1460">
    <property type="entry name" value="Integrin domains. Chain A, domain 2"/>
    <property type="match status" value="1"/>
</dbReference>
<reference evidence="18 19" key="1">
    <citation type="submission" date="2024-04" db="EMBL/GenBank/DDBJ databases">
        <authorList>
            <person name="Rising A."/>
            <person name="Reimegard J."/>
            <person name="Sonavane S."/>
            <person name="Akerstrom W."/>
            <person name="Nylinder S."/>
            <person name="Hedman E."/>
            <person name="Kallberg Y."/>
        </authorList>
    </citation>
    <scope>NUCLEOTIDE SEQUENCE [LARGE SCALE GENOMIC DNA]</scope>
</reference>
<dbReference type="GO" id="GO:0009897">
    <property type="term" value="C:external side of plasma membrane"/>
    <property type="evidence" value="ECO:0007669"/>
    <property type="project" value="TreeGrafter"/>
</dbReference>
<evidence type="ECO:0000256" key="3">
    <source>
        <dbReference type="ARBA" id="ARBA00022692"/>
    </source>
</evidence>